<dbReference type="OrthoDB" id="1122334at2"/>
<gene>
    <name evidence="3" type="ORF">D0817_26165</name>
</gene>
<evidence type="ECO:0000256" key="1">
    <source>
        <dbReference type="ARBA" id="ARBA00023125"/>
    </source>
</evidence>
<dbReference type="Pfam" id="PF01381">
    <property type="entry name" value="HTH_3"/>
    <property type="match status" value="1"/>
</dbReference>
<dbReference type="CDD" id="cd00093">
    <property type="entry name" value="HTH_XRE"/>
    <property type="match status" value="1"/>
</dbReference>
<dbReference type="SMART" id="SM00530">
    <property type="entry name" value="HTH_XRE"/>
    <property type="match status" value="1"/>
</dbReference>
<proteinExistence type="predicted"/>
<dbReference type="Gene3D" id="1.10.260.40">
    <property type="entry name" value="lambda repressor-like DNA-binding domains"/>
    <property type="match status" value="1"/>
</dbReference>
<dbReference type="PANTHER" id="PTHR46558">
    <property type="entry name" value="TRACRIPTIONAL REGULATORY PROTEIN-RELATED-RELATED"/>
    <property type="match status" value="1"/>
</dbReference>
<keyword evidence="1" id="KW-0238">DNA-binding</keyword>
<protein>
    <submittedName>
        <fullName evidence="3">XRE family transcriptional regulator</fullName>
    </submittedName>
</protein>
<sequence length="85" mass="9526">MTTISERIKQLRTENNLTQSELAEKVGLTYVQIGRYEKGKSNPSSDVLQKLASVLGTSTDYLMNGKTGQVEAQLTDMELIKQFQE</sequence>
<organism evidence="3 4">
    <name type="scientific">Flavobacterium cupreum</name>
    <dbReference type="NCBI Taxonomy" id="2133766"/>
    <lineage>
        <taxon>Bacteria</taxon>
        <taxon>Pseudomonadati</taxon>
        <taxon>Bacteroidota</taxon>
        <taxon>Flavobacteriia</taxon>
        <taxon>Flavobacteriales</taxon>
        <taxon>Flavobacteriaceae</taxon>
        <taxon>Flavobacterium</taxon>
    </lineage>
</organism>
<dbReference type="EMBL" id="QWDM01000271">
    <property type="protein sequence ID" value="RUT67493.1"/>
    <property type="molecule type" value="Genomic_DNA"/>
</dbReference>
<reference evidence="4" key="1">
    <citation type="journal article" date="2019" name="Syst. Appl. Microbiol.">
        <title>Flavobacterium circumlabens sp. nov. and Flavobacterium cupreum sp. nov., two psychrotrophic species isolated from Antarctic environmental samples.</title>
        <authorList>
            <person name="Kralova S."/>
            <person name="Busse H.-J."/>
            <person name="Svec P."/>
            <person name="Maslanova I."/>
            <person name="Stankova E."/>
            <person name="Bartak M."/>
            <person name="Sedlacek I."/>
        </authorList>
    </citation>
    <scope>NUCLEOTIDE SEQUENCE [LARGE SCALE GENOMIC DNA]</scope>
    <source>
        <strain evidence="4">CCM 8825</strain>
    </source>
</reference>
<accession>A0A433ZZD9</accession>
<dbReference type="RefSeq" id="WP_134737826.1">
    <property type="nucleotide sequence ID" value="NZ_QWDM01000271.1"/>
</dbReference>
<dbReference type="SUPFAM" id="SSF47413">
    <property type="entry name" value="lambda repressor-like DNA-binding domains"/>
    <property type="match status" value="1"/>
</dbReference>
<comment type="caution">
    <text evidence="3">The sequence shown here is derived from an EMBL/GenBank/DDBJ whole genome shotgun (WGS) entry which is preliminary data.</text>
</comment>
<dbReference type="PANTHER" id="PTHR46558:SF11">
    <property type="entry name" value="HTH-TYPE TRANSCRIPTIONAL REGULATOR XRE"/>
    <property type="match status" value="1"/>
</dbReference>
<name>A0A433ZZD9_9FLAO</name>
<evidence type="ECO:0000313" key="4">
    <source>
        <dbReference type="Proteomes" id="UP000288102"/>
    </source>
</evidence>
<keyword evidence="4" id="KW-1185">Reference proteome</keyword>
<feature type="non-terminal residue" evidence="3">
    <location>
        <position position="85"/>
    </location>
</feature>
<dbReference type="InterPro" id="IPR001387">
    <property type="entry name" value="Cro/C1-type_HTH"/>
</dbReference>
<evidence type="ECO:0000259" key="2">
    <source>
        <dbReference type="PROSITE" id="PS50943"/>
    </source>
</evidence>
<dbReference type="InterPro" id="IPR010982">
    <property type="entry name" value="Lambda_DNA-bd_dom_sf"/>
</dbReference>
<feature type="domain" description="HTH cro/C1-type" evidence="2">
    <location>
        <begin position="8"/>
        <end position="62"/>
    </location>
</feature>
<dbReference type="GO" id="GO:0003677">
    <property type="term" value="F:DNA binding"/>
    <property type="evidence" value="ECO:0007669"/>
    <property type="project" value="UniProtKB-KW"/>
</dbReference>
<dbReference type="AlphaFoldDB" id="A0A433ZZD9"/>
<dbReference type="Proteomes" id="UP000288102">
    <property type="component" value="Unassembled WGS sequence"/>
</dbReference>
<evidence type="ECO:0000313" key="3">
    <source>
        <dbReference type="EMBL" id="RUT67493.1"/>
    </source>
</evidence>
<dbReference type="PROSITE" id="PS50943">
    <property type="entry name" value="HTH_CROC1"/>
    <property type="match status" value="1"/>
</dbReference>